<dbReference type="FunFam" id="1.20.140.10:FF:000001">
    <property type="entry name" value="Acyl-CoA dehydrogenase"/>
    <property type="match status" value="1"/>
</dbReference>
<evidence type="ECO:0000259" key="8">
    <source>
        <dbReference type="Pfam" id="PF02770"/>
    </source>
</evidence>
<dbReference type="InterPro" id="IPR009100">
    <property type="entry name" value="AcylCoA_DH/oxidase_NM_dom_sf"/>
</dbReference>
<dbReference type="InterPro" id="IPR036250">
    <property type="entry name" value="AcylCo_DH-like_C"/>
</dbReference>
<name>A0A0B9AML1_BRELN</name>
<comment type="cofactor">
    <cofactor evidence="1 6">
        <name>FAD</name>
        <dbReference type="ChEBI" id="CHEBI:57692"/>
    </cofactor>
</comment>
<dbReference type="InterPro" id="IPR009075">
    <property type="entry name" value="AcylCo_DH/oxidase_C"/>
</dbReference>
<keyword evidence="11" id="KW-1185">Reference proteome</keyword>
<reference evidence="10 11" key="1">
    <citation type="submission" date="2014-11" db="EMBL/GenBank/DDBJ databases">
        <title>Draft Genome Sequence of Brevibacterium linens AE038-8.</title>
        <authorList>
            <person name="Maizel D."/>
            <person name="Utturkar S.M."/>
            <person name="Brown S.D."/>
            <person name="Ferrero M."/>
            <person name="Rosen B.P."/>
        </authorList>
    </citation>
    <scope>NUCLEOTIDE SEQUENCE [LARGE SCALE GENOMIC DNA]</scope>
    <source>
        <strain evidence="10 11">AE038-8</strain>
    </source>
</reference>
<evidence type="ECO:0000313" key="11">
    <source>
        <dbReference type="Proteomes" id="UP000031488"/>
    </source>
</evidence>
<sequence length="388" mass="42332">MSYTPWPLSDEQHDILDLVRGFAHDTIRPAGRRVDEADTESPVDIFAAAARLGITDFMIPEEFGGGGFTDVFTQCLVQEQLCFGDPGIGNFVCSNGFFADPILALGTPEQKEEWLRPLTGADPKITALATTEPGSGSDSASIMTRADAVDGGYVLNGQKAWISNAGLADFYVVFAKTDQTQRSRGISAFLLPRETEGMEFGAPMKKMGQRAIMCREIFFSDAFVPVSGRLGEEGQGFYGLMRTFDVSRVVLGAAALGTARAAFEYARDYARERTQFGTTIIDHQAVAFRLADMASRIDAAWLQVLNAARMLDAGDAVDRQTMTSTAAMAKLSASETAMFCTWAAVQTLGGWGYSREHPVEQWMRDAKLEEIEEGTSDIMRLLISRNLG</sequence>
<feature type="domain" description="Acyl-CoA dehydrogenase/oxidase C-terminal" evidence="7">
    <location>
        <begin position="234"/>
        <end position="387"/>
    </location>
</feature>
<evidence type="ECO:0000313" key="10">
    <source>
        <dbReference type="EMBL" id="KHS52007.1"/>
    </source>
</evidence>
<dbReference type="GO" id="GO:0050660">
    <property type="term" value="F:flavin adenine dinucleotide binding"/>
    <property type="evidence" value="ECO:0007669"/>
    <property type="project" value="InterPro"/>
</dbReference>
<dbReference type="Proteomes" id="UP000031488">
    <property type="component" value="Unassembled WGS sequence"/>
</dbReference>
<dbReference type="EC" id="1.3.8.1" evidence="10"/>
<dbReference type="InterPro" id="IPR046373">
    <property type="entry name" value="Acyl-CoA_Oxase/DH_mid-dom_sf"/>
</dbReference>
<feature type="domain" description="Acyl-CoA dehydrogenase/oxidase N-terminal" evidence="9">
    <location>
        <begin position="9"/>
        <end position="119"/>
    </location>
</feature>
<dbReference type="InterPro" id="IPR037069">
    <property type="entry name" value="AcylCoA_DH/ox_N_sf"/>
</dbReference>
<dbReference type="OrthoDB" id="2769798at2"/>
<dbReference type="PATRIC" id="fig|1703.6.peg.2461"/>
<evidence type="ECO:0000256" key="5">
    <source>
        <dbReference type="ARBA" id="ARBA00023002"/>
    </source>
</evidence>
<organism evidence="10 11">
    <name type="scientific">Brevibacterium linens</name>
    <dbReference type="NCBI Taxonomy" id="1703"/>
    <lineage>
        <taxon>Bacteria</taxon>
        <taxon>Bacillati</taxon>
        <taxon>Actinomycetota</taxon>
        <taxon>Actinomycetes</taxon>
        <taxon>Micrococcales</taxon>
        <taxon>Brevibacteriaceae</taxon>
        <taxon>Brevibacterium</taxon>
    </lineage>
</organism>
<dbReference type="Gene3D" id="1.10.540.10">
    <property type="entry name" value="Acyl-CoA dehydrogenase/oxidase, N-terminal domain"/>
    <property type="match status" value="1"/>
</dbReference>
<dbReference type="AlphaFoldDB" id="A0A0B9AML1"/>
<evidence type="ECO:0000256" key="4">
    <source>
        <dbReference type="ARBA" id="ARBA00022827"/>
    </source>
</evidence>
<dbReference type="SUPFAM" id="SSF56645">
    <property type="entry name" value="Acyl-CoA dehydrogenase NM domain-like"/>
    <property type="match status" value="1"/>
</dbReference>
<dbReference type="GO" id="GO:0016937">
    <property type="term" value="F:short-chain fatty acyl-CoA dehydrogenase activity"/>
    <property type="evidence" value="ECO:0007669"/>
    <property type="project" value="UniProtKB-EC"/>
</dbReference>
<dbReference type="InterPro" id="IPR013786">
    <property type="entry name" value="AcylCoA_DH/ox_N"/>
</dbReference>
<dbReference type="Gene3D" id="2.40.110.10">
    <property type="entry name" value="Butyryl-CoA Dehydrogenase, subunit A, domain 2"/>
    <property type="match status" value="1"/>
</dbReference>
<feature type="domain" description="Acyl-CoA oxidase/dehydrogenase middle" evidence="8">
    <location>
        <begin position="127"/>
        <end position="221"/>
    </location>
</feature>
<accession>A0A0B9AML1</accession>
<evidence type="ECO:0000259" key="9">
    <source>
        <dbReference type="Pfam" id="PF02771"/>
    </source>
</evidence>
<proteinExistence type="inferred from homology"/>
<keyword evidence="3 6" id="KW-0285">Flavoprotein</keyword>
<evidence type="ECO:0000256" key="2">
    <source>
        <dbReference type="ARBA" id="ARBA00009347"/>
    </source>
</evidence>
<dbReference type="Pfam" id="PF02770">
    <property type="entry name" value="Acyl-CoA_dh_M"/>
    <property type="match status" value="1"/>
</dbReference>
<dbReference type="RefSeq" id="WP_039210894.1">
    <property type="nucleotide sequence ID" value="NZ_JTJZ01000020.1"/>
</dbReference>
<protein>
    <submittedName>
        <fullName evidence="10">Butyryl-CoA dehydrogenase</fullName>
        <ecNumber evidence="10">1.3.8.1</ecNumber>
    </submittedName>
</protein>
<dbReference type="Pfam" id="PF02771">
    <property type="entry name" value="Acyl-CoA_dh_N"/>
    <property type="match status" value="1"/>
</dbReference>
<keyword evidence="4 6" id="KW-0274">FAD</keyword>
<evidence type="ECO:0000256" key="3">
    <source>
        <dbReference type="ARBA" id="ARBA00022630"/>
    </source>
</evidence>
<dbReference type="SUPFAM" id="SSF47203">
    <property type="entry name" value="Acyl-CoA dehydrogenase C-terminal domain-like"/>
    <property type="match status" value="1"/>
</dbReference>
<dbReference type="Gene3D" id="1.20.140.10">
    <property type="entry name" value="Butyryl-CoA Dehydrogenase, subunit A, domain 3"/>
    <property type="match status" value="1"/>
</dbReference>
<dbReference type="InterPro" id="IPR006091">
    <property type="entry name" value="Acyl-CoA_Oxase/DH_mid-dom"/>
</dbReference>
<comment type="caution">
    <text evidence="10">The sequence shown here is derived from an EMBL/GenBank/DDBJ whole genome shotgun (WGS) entry which is preliminary data.</text>
</comment>
<dbReference type="FunFam" id="2.40.110.10:FF:000002">
    <property type="entry name" value="Acyl-CoA dehydrogenase fadE12"/>
    <property type="match status" value="1"/>
</dbReference>
<evidence type="ECO:0000259" key="7">
    <source>
        <dbReference type="Pfam" id="PF00441"/>
    </source>
</evidence>
<dbReference type="Pfam" id="PF00441">
    <property type="entry name" value="Acyl-CoA_dh_1"/>
    <property type="match status" value="1"/>
</dbReference>
<dbReference type="PANTHER" id="PTHR43884:SF12">
    <property type="entry name" value="ISOVALERYL-COA DEHYDROGENASE, MITOCHONDRIAL-RELATED"/>
    <property type="match status" value="1"/>
</dbReference>
<keyword evidence="5 6" id="KW-0560">Oxidoreductase</keyword>
<comment type="similarity">
    <text evidence="2 6">Belongs to the acyl-CoA dehydrogenase family.</text>
</comment>
<evidence type="ECO:0000256" key="1">
    <source>
        <dbReference type="ARBA" id="ARBA00001974"/>
    </source>
</evidence>
<gene>
    <name evidence="10" type="ORF">AE0388_2557</name>
</gene>
<evidence type="ECO:0000256" key="6">
    <source>
        <dbReference type="RuleBase" id="RU362125"/>
    </source>
</evidence>
<dbReference type="EMBL" id="JTJZ01000020">
    <property type="protein sequence ID" value="KHS52007.1"/>
    <property type="molecule type" value="Genomic_DNA"/>
</dbReference>
<dbReference type="PANTHER" id="PTHR43884">
    <property type="entry name" value="ACYL-COA DEHYDROGENASE"/>
    <property type="match status" value="1"/>
</dbReference>